<dbReference type="Proteomes" id="UP000527355">
    <property type="component" value="Unassembled WGS sequence"/>
</dbReference>
<proteinExistence type="predicted"/>
<gene>
    <name evidence="2" type="ORF">mMyoMyo1_010380</name>
</gene>
<evidence type="ECO:0000256" key="1">
    <source>
        <dbReference type="SAM" id="MobiDB-lite"/>
    </source>
</evidence>
<reference evidence="2 3" key="1">
    <citation type="journal article" date="2020" name="Nature">
        <title>Six reference-quality genomes reveal evolution of bat adaptations.</title>
        <authorList>
            <person name="Jebb D."/>
            <person name="Huang Z."/>
            <person name="Pippel M."/>
            <person name="Hughes G.M."/>
            <person name="Lavrichenko K."/>
            <person name="Devanna P."/>
            <person name="Winkler S."/>
            <person name="Jermiin L.S."/>
            <person name="Skirmuntt E.C."/>
            <person name="Katzourakis A."/>
            <person name="Burkitt-Gray L."/>
            <person name="Ray D.A."/>
            <person name="Sullivan K.A.M."/>
            <person name="Roscito J.G."/>
            <person name="Kirilenko B.M."/>
            <person name="Davalos L.M."/>
            <person name="Corthals A.P."/>
            <person name="Power M.L."/>
            <person name="Jones G."/>
            <person name="Ransome R.D."/>
            <person name="Dechmann D.K.N."/>
            <person name="Locatelli A.G."/>
            <person name="Puechmaille S.J."/>
            <person name="Fedrigo O."/>
            <person name="Jarvis E.D."/>
            <person name="Hiller M."/>
            <person name="Vernes S.C."/>
            <person name="Myers E.W."/>
            <person name="Teeling E.C."/>
        </authorList>
    </citation>
    <scope>NUCLEOTIDE SEQUENCE [LARGE SCALE GENOMIC DNA]</scope>
    <source>
        <strain evidence="2">MMyoMyo1</strain>
        <tissue evidence="2">Flight muscle</tissue>
    </source>
</reference>
<feature type="region of interest" description="Disordered" evidence="1">
    <location>
        <begin position="1"/>
        <end position="39"/>
    </location>
</feature>
<accession>A0A7J7RDJ2</accession>
<protein>
    <submittedName>
        <fullName evidence="2">Uncharacterized protein</fullName>
    </submittedName>
</protein>
<evidence type="ECO:0000313" key="3">
    <source>
        <dbReference type="Proteomes" id="UP000527355"/>
    </source>
</evidence>
<organism evidence="2 3">
    <name type="scientific">Myotis myotis</name>
    <name type="common">Greater mouse-eared bat</name>
    <name type="synonym">Vespertilio myotis</name>
    <dbReference type="NCBI Taxonomy" id="51298"/>
    <lineage>
        <taxon>Eukaryota</taxon>
        <taxon>Metazoa</taxon>
        <taxon>Chordata</taxon>
        <taxon>Craniata</taxon>
        <taxon>Vertebrata</taxon>
        <taxon>Euteleostomi</taxon>
        <taxon>Mammalia</taxon>
        <taxon>Eutheria</taxon>
        <taxon>Laurasiatheria</taxon>
        <taxon>Chiroptera</taxon>
        <taxon>Yangochiroptera</taxon>
        <taxon>Vespertilionidae</taxon>
        <taxon>Myotis</taxon>
    </lineage>
</organism>
<sequence length="152" mass="16321">MTCHDVLSPARNTPLLPQAFRPSTPRGSSPEGLATESGTCDSGSVIKVPFGSKWQKCNSGFGSLTFGNALAYGTVKVPQSCAFSFEPYAATWAGPDCPLLLPPHSLYSQQLLPSACQRRSCRWLRNYIAHRGRQPRGEHVSSAIVLAKSQGG</sequence>
<name>A0A7J7RDJ2_MYOMY</name>
<dbReference type="AlphaFoldDB" id="A0A7J7RDJ2"/>
<dbReference type="EMBL" id="JABWUV010000029">
    <property type="protein sequence ID" value="KAF6274209.1"/>
    <property type="molecule type" value="Genomic_DNA"/>
</dbReference>
<evidence type="ECO:0000313" key="2">
    <source>
        <dbReference type="EMBL" id="KAF6274209.1"/>
    </source>
</evidence>
<keyword evidence="3" id="KW-1185">Reference proteome</keyword>
<comment type="caution">
    <text evidence="2">The sequence shown here is derived from an EMBL/GenBank/DDBJ whole genome shotgun (WGS) entry which is preliminary data.</text>
</comment>